<dbReference type="Pfam" id="PF15924">
    <property type="entry name" value="ALG11_N"/>
    <property type="match status" value="1"/>
</dbReference>
<feature type="transmembrane region" description="Helical" evidence="15">
    <location>
        <begin position="310"/>
        <end position="328"/>
    </location>
</feature>
<evidence type="ECO:0000256" key="2">
    <source>
        <dbReference type="ARBA" id="ARBA00004922"/>
    </source>
</evidence>
<evidence type="ECO:0000259" key="17">
    <source>
        <dbReference type="Pfam" id="PF15924"/>
    </source>
</evidence>
<evidence type="ECO:0000256" key="6">
    <source>
        <dbReference type="ARBA" id="ARBA00022679"/>
    </source>
</evidence>
<feature type="transmembrane region" description="Helical" evidence="15">
    <location>
        <begin position="137"/>
        <end position="159"/>
    </location>
</feature>
<evidence type="ECO:0000256" key="10">
    <source>
        <dbReference type="ARBA" id="ARBA00023136"/>
    </source>
</evidence>
<feature type="transmembrane region" description="Helical" evidence="15">
    <location>
        <begin position="171"/>
        <end position="189"/>
    </location>
</feature>
<keyword evidence="9 15" id="KW-1133">Transmembrane helix</keyword>
<evidence type="ECO:0000256" key="11">
    <source>
        <dbReference type="ARBA" id="ARBA00032060"/>
    </source>
</evidence>
<evidence type="ECO:0000256" key="1">
    <source>
        <dbReference type="ARBA" id="ARBA00004389"/>
    </source>
</evidence>
<feature type="transmembrane region" description="Helical" evidence="15">
    <location>
        <begin position="334"/>
        <end position="351"/>
    </location>
</feature>
<keyword evidence="19" id="KW-1185">Reference proteome</keyword>
<feature type="domain" description="ALG11 mannosyltransferase N-terminal" evidence="17">
    <location>
        <begin position="391"/>
        <end position="602"/>
    </location>
</feature>
<evidence type="ECO:0000256" key="15">
    <source>
        <dbReference type="SAM" id="Phobius"/>
    </source>
</evidence>
<keyword evidence="6" id="KW-0808">Transferase</keyword>
<dbReference type="EC" id="2.4.1.131" evidence="3"/>
<name>A0ABR5BYC1_9TREE</name>
<dbReference type="PANTHER" id="PTHR45919">
    <property type="entry name" value="GDP-MAN:MAN(3)GLCNAC(2)-PP-DOL ALPHA-1,2-MANNOSYLTRANSFERASE"/>
    <property type="match status" value="1"/>
</dbReference>
<dbReference type="SUPFAM" id="SSF53756">
    <property type="entry name" value="UDP-Glycosyltransferase/glycogen phosphorylase"/>
    <property type="match status" value="1"/>
</dbReference>
<evidence type="ECO:0000313" key="19">
    <source>
        <dbReference type="Proteomes" id="UP000054272"/>
    </source>
</evidence>
<evidence type="ECO:0000259" key="16">
    <source>
        <dbReference type="Pfam" id="PF00534"/>
    </source>
</evidence>
<keyword evidence="7 15" id="KW-0812">Transmembrane</keyword>
<evidence type="ECO:0000256" key="13">
    <source>
        <dbReference type="ARBA" id="ARBA00045065"/>
    </source>
</evidence>
<dbReference type="CDD" id="cd03806">
    <property type="entry name" value="GT4_ALG11-like"/>
    <property type="match status" value="1"/>
</dbReference>
<evidence type="ECO:0000256" key="14">
    <source>
        <dbReference type="SAM" id="MobiDB-lite"/>
    </source>
</evidence>
<keyword evidence="8" id="KW-0256">Endoplasmic reticulum</keyword>
<feature type="transmembrane region" description="Helical" evidence="15">
    <location>
        <begin position="277"/>
        <end position="298"/>
    </location>
</feature>
<comment type="subcellular location">
    <subcellularLocation>
        <location evidence="1">Endoplasmic reticulum membrane</location>
        <topology evidence="1">Single-pass membrane protein</topology>
    </subcellularLocation>
</comment>
<organism evidence="18 19">
    <name type="scientific">Cryptococcus gattii EJB2</name>
    <dbReference type="NCBI Taxonomy" id="1296103"/>
    <lineage>
        <taxon>Eukaryota</taxon>
        <taxon>Fungi</taxon>
        <taxon>Dikarya</taxon>
        <taxon>Basidiomycota</taxon>
        <taxon>Agaricomycotina</taxon>
        <taxon>Tremellomycetes</taxon>
        <taxon>Tremellales</taxon>
        <taxon>Cryptococcaceae</taxon>
        <taxon>Cryptococcus</taxon>
        <taxon>Cryptococcus gattii species complex</taxon>
    </lineage>
</organism>
<protein>
    <recommendedName>
        <fullName evidence="4">GDP-Man:Man(3)GlcNAc(2)-PP-Dol alpha-1,2-mannosyltransferase</fullName>
        <ecNumber evidence="3">2.4.1.131</ecNumber>
    </recommendedName>
    <alternativeName>
        <fullName evidence="11">Asparagine-linked glycosylation protein 11</fullName>
    </alternativeName>
    <alternativeName>
        <fullName evidence="12">Glycolipid 2-alpha-mannosyltransferase</fullName>
    </alternativeName>
</protein>
<evidence type="ECO:0000256" key="12">
    <source>
        <dbReference type="ARBA" id="ARBA00032515"/>
    </source>
</evidence>
<evidence type="ECO:0000256" key="7">
    <source>
        <dbReference type="ARBA" id="ARBA00022692"/>
    </source>
</evidence>
<comment type="catalytic activity">
    <reaction evidence="13">
        <text>an alpha-D-Man-(1-&gt;3)-[alpha-D-Man-(1-&gt;6)]-beta-D-Man-(1-&gt;4)-beta-D-GlcNAc-(1-&gt;4)-alpha-D-GlcNAc-diphospho-di-trans,poly-cis-dolichol + 2 GDP-alpha-D-mannose = an alpha-D-Man-(1-&gt;2)-alpha-D-Man-(1-&gt;2)-alpha-D-Man-(1-&gt;3)-[alpha-D-Man-(1-&gt;6)]-beta-D-Man-(1-&gt;4)-beta-D-GlcNAc-(1-&gt;4)-alpha-D-GlcNAc-diphospho-di-trans,poly-cis-dolichol + 2 GDP + 2 H(+)</text>
        <dbReference type="Rhea" id="RHEA:29523"/>
        <dbReference type="Rhea" id="RHEA-COMP:19515"/>
        <dbReference type="Rhea" id="RHEA-COMP:19516"/>
        <dbReference type="ChEBI" id="CHEBI:15378"/>
        <dbReference type="ChEBI" id="CHEBI:57527"/>
        <dbReference type="ChEBI" id="CHEBI:58189"/>
        <dbReference type="ChEBI" id="CHEBI:132511"/>
        <dbReference type="ChEBI" id="CHEBI:132515"/>
        <dbReference type="EC" id="2.4.1.131"/>
    </reaction>
    <physiologicalReaction direction="left-to-right" evidence="13">
        <dbReference type="Rhea" id="RHEA:29524"/>
    </physiologicalReaction>
</comment>
<keyword evidence="5" id="KW-0328">Glycosyltransferase</keyword>
<gene>
    <name evidence="18" type="ORF">I306_02592</name>
</gene>
<feature type="transmembrane region" description="Helical" evidence="15">
    <location>
        <begin position="569"/>
        <end position="589"/>
    </location>
</feature>
<feature type="transmembrane region" description="Helical" evidence="15">
    <location>
        <begin position="46"/>
        <end position="63"/>
    </location>
</feature>
<evidence type="ECO:0000256" key="4">
    <source>
        <dbReference type="ARBA" id="ARBA00022018"/>
    </source>
</evidence>
<evidence type="ECO:0000313" key="18">
    <source>
        <dbReference type="EMBL" id="KIR80379.1"/>
    </source>
</evidence>
<feature type="region of interest" description="Disordered" evidence="14">
    <location>
        <begin position="871"/>
        <end position="902"/>
    </location>
</feature>
<dbReference type="InterPro" id="IPR038013">
    <property type="entry name" value="ALG11"/>
</dbReference>
<dbReference type="Pfam" id="PF00534">
    <property type="entry name" value="Glycos_transf_1"/>
    <property type="match status" value="1"/>
</dbReference>
<evidence type="ECO:0000256" key="3">
    <source>
        <dbReference type="ARBA" id="ARBA00012645"/>
    </source>
</evidence>
<proteinExistence type="predicted"/>
<evidence type="ECO:0000256" key="8">
    <source>
        <dbReference type="ARBA" id="ARBA00022824"/>
    </source>
</evidence>
<feature type="transmembrane region" description="Helical" evidence="15">
    <location>
        <begin position="6"/>
        <end position="26"/>
    </location>
</feature>
<keyword evidence="10 15" id="KW-0472">Membrane</keyword>
<dbReference type="InterPro" id="IPR031814">
    <property type="entry name" value="ALG11_N"/>
</dbReference>
<accession>A0ABR5BYC1</accession>
<feature type="transmembrane region" description="Helical" evidence="15">
    <location>
        <begin position="201"/>
        <end position="218"/>
    </location>
</feature>
<evidence type="ECO:0000256" key="5">
    <source>
        <dbReference type="ARBA" id="ARBA00022676"/>
    </source>
</evidence>
<dbReference type="EMBL" id="KN848632">
    <property type="protein sequence ID" value="KIR80379.1"/>
    <property type="molecule type" value="Genomic_DNA"/>
</dbReference>
<feature type="transmembrane region" description="Helical" evidence="15">
    <location>
        <begin position="106"/>
        <end position="125"/>
    </location>
</feature>
<evidence type="ECO:0000256" key="9">
    <source>
        <dbReference type="ARBA" id="ARBA00022989"/>
    </source>
</evidence>
<dbReference type="InterPro" id="IPR001296">
    <property type="entry name" value="Glyco_trans_1"/>
</dbReference>
<feature type="domain" description="Glycosyl transferase family 1" evidence="16">
    <location>
        <begin position="667"/>
        <end position="842"/>
    </location>
</feature>
<sequence>MDGQELMAYAILLSYFLLIFLSFGLVFRSLVAGIQLDKLFNGRPFFFLRSSIGALLCTWYFMIQFMNWSYHDFAAYNPSSSIGEWLVNTALFEQAWSIVCKGPGNWWWSSWICTWTVAFTAIVWFESGRRGIRYPYAYMLLGQLVAMSVATGLFLVAISLYPRTHSSPRTIPFYIAVPLVMAFVPIHFLPHDMGTDRFIKMLLWLHGALFLVLTSPSASSEEDVASHKGVSPSFLHTVFVTLSSIIHIPATLRLFASIPTGQSLTSYLFTTLFSHPAQASISLDVIWVFLILSSWLILSGPFRSRFFKSALFLFGFALVLVNYTGINWGLVASIVPMLLLLSVGACALYINSLRKTNVVKRAVLLEKMGMPDNVLIYGTTTTPPYMSTKKTIVGFWHPYCNAGGGGERVLWVAVRYIQRQEPDTLVLVYSGDYPTASKEEIIAKVYERFSIALDPARLHFVPLRKRYLISDGYWKRFTLLGQSLGSLALAFEGLCGEDGLWGDLFIDSMGYAFTFPLVRLIAGPQIAIGSYTHYPTVSADMVKRVKERTAGVENGGAAKSWARTKIKLLYYRIFTSVYSLCLLYCQHIFTNSSWTQAHLQSLLLSARQSFLASLLLKDDLTLEKRRERGELGEGDDAGETKCEVVYPPCDTRKLSSLPLSLPSPTPKGGRKREFVSLAQFRPEKDHKKQLEAFAILLKEHPEMREGEEGVKLVMMGGVRDEGDQQRLEGLKKLAAELNIQDKVEFVVSAPYPEIVRRLGQASVGLNTMMDEHFGINVVEFMAAGLIPVVHASAGPLLDIVVPFHNQRTGFHATTAPSFAEAMYRAMTMSDKEALKMRKAARQAAEEKFSEKRFEEGWEKGWGRLTGLIGGVGAGDGEGDKTLENRKNGGSMKIRGKSEKKNR</sequence>
<comment type="pathway">
    <text evidence="2">Protein modification; protein glycosylation.</text>
</comment>
<dbReference type="PANTHER" id="PTHR45919:SF1">
    <property type="entry name" value="GDP-MAN:MAN(3)GLCNAC(2)-PP-DOL ALPHA-1,2-MANNOSYLTRANSFERASE"/>
    <property type="match status" value="1"/>
</dbReference>
<dbReference type="Gene3D" id="3.40.50.2000">
    <property type="entry name" value="Glycogen Phosphorylase B"/>
    <property type="match status" value="1"/>
</dbReference>
<feature type="compositionally biased region" description="Basic and acidic residues" evidence="14">
    <location>
        <begin position="877"/>
        <end position="886"/>
    </location>
</feature>
<reference evidence="18 19" key="1">
    <citation type="submission" date="2015-01" db="EMBL/GenBank/DDBJ databases">
        <title>The Genome Sequence of Cryptococcus gattii EJB2.</title>
        <authorList>
            <consortium name="The Broad Institute Genomics Platform"/>
            <person name="Cuomo C."/>
            <person name="Litvintseva A."/>
            <person name="Chen Y."/>
            <person name="Heitman J."/>
            <person name="Sun S."/>
            <person name="Springer D."/>
            <person name="Dromer F."/>
            <person name="Young S."/>
            <person name="Zeng Q."/>
            <person name="Gargeya S."/>
            <person name="Abouelleil A."/>
            <person name="Alvarado L."/>
            <person name="Chapman S.B."/>
            <person name="Gainer-Dewar J."/>
            <person name="Goldberg J."/>
            <person name="Griggs A."/>
            <person name="Gujja S."/>
            <person name="Hansen M."/>
            <person name="Howarth C."/>
            <person name="Imamovic A."/>
            <person name="Larimer J."/>
            <person name="Murphy C."/>
            <person name="Naylor J."/>
            <person name="Pearson M."/>
            <person name="Priest M."/>
            <person name="Roberts A."/>
            <person name="Saif S."/>
            <person name="Shea T."/>
            <person name="Sykes S."/>
            <person name="Wortman J."/>
            <person name="Nusbaum C."/>
            <person name="Birren B."/>
        </authorList>
    </citation>
    <scope>NUCLEOTIDE SEQUENCE [LARGE SCALE GENOMIC DNA]</scope>
    <source>
        <strain evidence="18 19">EJB2</strain>
    </source>
</reference>
<dbReference type="Proteomes" id="UP000054272">
    <property type="component" value="Unassembled WGS sequence"/>
</dbReference>